<dbReference type="AlphaFoldDB" id="A0A4U0FGJ7"/>
<sequence>MKMKASALVGPQKNEMVEVDIPSISEEEVLIRVKVCGVCASELHPWIEGAGWLEAGGQRPIFGHEPVGIIEKVGSRVTGFQEGDRVTGLIQNAFAQFAKADYRKIVKVPDGLDDLEAMGEPLSCLMSGADRTPVSLGNDVAVIGAGFMGLGFLQLMRLKGAGRIIAVDMREESLQQARRFGAVECYTPENVKPEYKVTEWAHMDQGIKGIDVVVEATGSQGGLQLAGDMTAVHGTLSVVGYHQGGMRNVNMELWNWKAISVINAHERRYQVHVKQMEAGLKLISAGLFNMKDLVTNVYSLGEVDAAYDAIKSKPNGFIKSVIRID</sequence>
<dbReference type="GO" id="GO:0016491">
    <property type="term" value="F:oxidoreductase activity"/>
    <property type="evidence" value="ECO:0007669"/>
    <property type="project" value="UniProtKB-KW"/>
</dbReference>
<dbReference type="InterPro" id="IPR013154">
    <property type="entry name" value="ADH-like_N"/>
</dbReference>
<keyword evidence="3" id="KW-0560">Oxidoreductase</keyword>
<dbReference type="SMART" id="SM00829">
    <property type="entry name" value="PKS_ER"/>
    <property type="match status" value="1"/>
</dbReference>
<dbReference type="InterPro" id="IPR036291">
    <property type="entry name" value="NAD(P)-bd_dom_sf"/>
</dbReference>
<keyword evidence="1 4" id="KW-0479">Metal-binding</keyword>
<proteinExistence type="inferred from homology"/>
<dbReference type="Proteomes" id="UP000309673">
    <property type="component" value="Unassembled WGS sequence"/>
</dbReference>
<organism evidence="6 7">
    <name type="scientific">Cohnella pontilimi</name>
    <dbReference type="NCBI Taxonomy" id="2564100"/>
    <lineage>
        <taxon>Bacteria</taxon>
        <taxon>Bacillati</taxon>
        <taxon>Bacillota</taxon>
        <taxon>Bacilli</taxon>
        <taxon>Bacillales</taxon>
        <taxon>Paenibacillaceae</taxon>
        <taxon>Cohnella</taxon>
    </lineage>
</organism>
<dbReference type="SUPFAM" id="SSF51735">
    <property type="entry name" value="NAD(P)-binding Rossmann-fold domains"/>
    <property type="match status" value="1"/>
</dbReference>
<dbReference type="Pfam" id="PF08240">
    <property type="entry name" value="ADH_N"/>
    <property type="match status" value="1"/>
</dbReference>
<reference evidence="6 7" key="1">
    <citation type="submission" date="2019-04" db="EMBL/GenBank/DDBJ databases">
        <title>Cohnella sp. nov., isolated from soil.</title>
        <authorList>
            <person name="Kim W."/>
        </authorList>
    </citation>
    <scope>NUCLEOTIDE SEQUENCE [LARGE SCALE GENOMIC DNA]</scope>
    <source>
        <strain evidence="6 7">CAU 1483</strain>
    </source>
</reference>
<dbReference type="InterPro" id="IPR050129">
    <property type="entry name" value="Zn_alcohol_dh"/>
</dbReference>
<keyword evidence="7" id="KW-1185">Reference proteome</keyword>
<comment type="caution">
    <text evidence="6">The sequence shown here is derived from an EMBL/GenBank/DDBJ whole genome shotgun (WGS) entry which is preliminary data.</text>
</comment>
<name>A0A4U0FGJ7_9BACL</name>
<evidence type="ECO:0000259" key="5">
    <source>
        <dbReference type="SMART" id="SM00829"/>
    </source>
</evidence>
<gene>
    <name evidence="6" type="ORF">E5161_01220</name>
</gene>
<dbReference type="InterPro" id="IPR020843">
    <property type="entry name" value="ER"/>
</dbReference>
<dbReference type="OrthoDB" id="9770238at2"/>
<evidence type="ECO:0000256" key="1">
    <source>
        <dbReference type="ARBA" id="ARBA00022723"/>
    </source>
</evidence>
<dbReference type="InterPro" id="IPR011032">
    <property type="entry name" value="GroES-like_sf"/>
</dbReference>
<keyword evidence="2 4" id="KW-0862">Zinc</keyword>
<dbReference type="RefSeq" id="WP_136775767.1">
    <property type="nucleotide sequence ID" value="NZ_SUPK01000001.1"/>
</dbReference>
<dbReference type="PANTHER" id="PTHR43401:SF2">
    <property type="entry name" value="L-THREONINE 3-DEHYDROGENASE"/>
    <property type="match status" value="1"/>
</dbReference>
<accession>A0A4U0FGJ7</accession>
<dbReference type="Gene3D" id="3.40.50.720">
    <property type="entry name" value="NAD(P)-binding Rossmann-like Domain"/>
    <property type="match status" value="1"/>
</dbReference>
<comment type="cofactor">
    <cofactor evidence="4">
        <name>Zn(2+)</name>
        <dbReference type="ChEBI" id="CHEBI:29105"/>
    </cofactor>
</comment>
<feature type="domain" description="Enoyl reductase (ER)" evidence="5">
    <location>
        <begin position="10"/>
        <end position="322"/>
    </location>
</feature>
<dbReference type="InterPro" id="IPR002328">
    <property type="entry name" value="ADH_Zn_CS"/>
</dbReference>
<dbReference type="Pfam" id="PF00107">
    <property type="entry name" value="ADH_zinc_N"/>
    <property type="match status" value="1"/>
</dbReference>
<dbReference type="SUPFAM" id="SSF50129">
    <property type="entry name" value="GroES-like"/>
    <property type="match status" value="1"/>
</dbReference>
<dbReference type="GO" id="GO:0008270">
    <property type="term" value="F:zinc ion binding"/>
    <property type="evidence" value="ECO:0007669"/>
    <property type="project" value="InterPro"/>
</dbReference>
<dbReference type="PROSITE" id="PS00059">
    <property type="entry name" value="ADH_ZINC"/>
    <property type="match status" value="1"/>
</dbReference>
<evidence type="ECO:0000256" key="3">
    <source>
        <dbReference type="ARBA" id="ARBA00023002"/>
    </source>
</evidence>
<evidence type="ECO:0000313" key="7">
    <source>
        <dbReference type="Proteomes" id="UP000309673"/>
    </source>
</evidence>
<dbReference type="InterPro" id="IPR013149">
    <property type="entry name" value="ADH-like_C"/>
</dbReference>
<dbReference type="PANTHER" id="PTHR43401">
    <property type="entry name" value="L-THREONINE 3-DEHYDROGENASE"/>
    <property type="match status" value="1"/>
</dbReference>
<protein>
    <submittedName>
        <fullName evidence="6">L-iditol 2-dehydrogenase</fullName>
    </submittedName>
</protein>
<comment type="similarity">
    <text evidence="4">Belongs to the zinc-containing alcohol dehydrogenase family.</text>
</comment>
<dbReference type="EMBL" id="SUPK01000001">
    <property type="protein sequence ID" value="TJY44047.1"/>
    <property type="molecule type" value="Genomic_DNA"/>
</dbReference>
<evidence type="ECO:0000256" key="4">
    <source>
        <dbReference type="RuleBase" id="RU361277"/>
    </source>
</evidence>
<dbReference type="Gene3D" id="3.90.180.10">
    <property type="entry name" value="Medium-chain alcohol dehydrogenases, catalytic domain"/>
    <property type="match status" value="2"/>
</dbReference>
<evidence type="ECO:0000313" key="6">
    <source>
        <dbReference type="EMBL" id="TJY44047.1"/>
    </source>
</evidence>
<evidence type="ECO:0000256" key="2">
    <source>
        <dbReference type="ARBA" id="ARBA00022833"/>
    </source>
</evidence>